<feature type="compositionally biased region" description="Basic and acidic residues" evidence="1">
    <location>
        <begin position="33"/>
        <end position="45"/>
    </location>
</feature>
<feature type="region of interest" description="Disordered" evidence="1">
    <location>
        <begin position="202"/>
        <end position="388"/>
    </location>
</feature>
<feature type="region of interest" description="Disordered" evidence="1">
    <location>
        <begin position="656"/>
        <end position="676"/>
    </location>
</feature>
<feature type="compositionally biased region" description="Low complexity" evidence="1">
    <location>
        <begin position="656"/>
        <end position="667"/>
    </location>
</feature>
<keyword evidence="2" id="KW-1133">Transmembrane helix</keyword>
<feature type="transmembrane region" description="Helical" evidence="2">
    <location>
        <begin position="867"/>
        <end position="887"/>
    </location>
</feature>
<keyword evidence="4" id="KW-1185">Reference proteome</keyword>
<name>A0AAN8E9X7_9EURO</name>
<protein>
    <recommendedName>
        <fullName evidence="5">Serine-rich protein</fullName>
    </recommendedName>
</protein>
<evidence type="ECO:0000256" key="1">
    <source>
        <dbReference type="SAM" id="MobiDB-lite"/>
    </source>
</evidence>
<feature type="compositionally biased region" description="Low complexity" evidence="1">
    <location>
        <begin position="355"/>
        <end position="378"/>
    </location>
</feature>
<feature type="compositionally biased region" description="Polar residues" evidence="1">
    <location>
        <begin position="204"/>
        <end position="234"/>
    </location>
</feature>
<dbReference type="EMBL" id="JAKLMC020000029">
    <property type="protein sequence ID" value="KAK5950109.1"/>
    <property type="molecule type" value="Genomic_DNA"/>
</dbReference>
<evidence type="ECO:0000313" key="4">
    <source>
        <dbReference type="Proteomes" id="UP001316803"/>
    </source>
</evidence>
<dbReference type="Proteomes" id="UP001316803">
    <property type="component" value="Unassembled WGS sequence"/>
</dbReference>
<feature type="region of interest" description="Disordered" evidence="1">
    <location>
        <begin position="90"/>
        <end position="116"/>
    </location>
</feature>
<comment type="caution">
    <text evidence="3">The sequence shown here is derived from an EMBL/GenBank/DDBJ whole genome shotgun (WGS) entry which is preliminary data.</text>
</comment>
<feature type="region of interest" description="Disordered" evidence="1">
    <location>
        <begin position="1"/>
        <end position="60"/>
    </location>
</feature>
<evidence type="ECO:0008006" key="5">
    <source>
        <dbReference type="Google" id="ProtNLM"/>
    </source>
</evidence>
<proteinExistence type="predicted"/>
<feature type="region of interest" description="Disordered" evidence="1">
    <location>
        <begin position="700"/>
        <end position="737"/>
    </location>
</feature>
<feature type="compositionally biased region" description="Low complexity" evidence="1">
    <location>
        <begin position="155"/>
        <end position="168"/>
    </location>
</feature>
<feature type="compositionally biased region" description="Low complexity" evidence="1">
    <location>
        <begin position="299"/>
        <end position="311"/>
    </location>
</feature>
<sequence length="981" mass="108248">MSSPTTTPKRTPKRTTPKRGPLSERTPSQKNEAAGRLRRESKPDLTDVDIFTTTPFPTKPQHVLLPSTIRKQRSRQNVETELPNLFLNWSQPDISSSATRAQNRQDERRVRRAPKIQLKQSVTALREMYEAQAESSRPSTAIHSRPSTAVASPASRPTSSRLRSVSSSEALSGRSAWDMLGLPKVSADDLAMLPTLSEDVQPLDSEQSFASRVRNQGASSSPNFRTFGTSSPSLPTFHDVATSSDPVEGSSSGLQMGGISSPNFVQLHHSSSMISTDPTPPSLGADEPETSPNIVKLGTSSPKRSSSPTPSEVSTISRKRKRSDMEGSTNAGRTPLFFAGRNRTHSSPPLRNVPASSDASLRSDSRVLPSSPPEAESANSQSQPTSSPVFRMPVAAFSADRSSIVSAHTNLQSVLSSSPGPPLQQPIVRAPNVNQFERLSLQKRNTSGPAKLETDNVQRLSPIQSVANIEVQKLSSTDLEQFHIPRRSASRVSVSSEELDDNLDSESIAPAQAYMIEHDLNSSQINMISDADHHEATDELGALPREHSSFAAALSQARNAGYLSSSSSSNSLSRFDSLRTSLDGRLQSMKSFTYGREDSISYRPGSSASYMSQNVVPTWARRYYSGFYQDSFQYLYQSSKSLGYPVIEVRPSSRRASVPASIPPSSSYETISTTSNLRQSLSRSVRSSIKSFRLSIPLPTSRPRLNARQSHTTAGVGPLVSNPVRPQSELLSPPPSAYRNRHTIRRVSAPISAVDPRFHWNGIIEEPETMEEAEKLEDHEYAASLQRAESTSARQPWRPSRNSFGPPARFIRLPTPHLHQDRRLHTGSSASHGFGAPYNARPRWQPSDGYTDEVGRPSWFKIDLKDFQVICFMAGFVFPPTWFVAALTPLPTRPTSYHDLEKMEAGLHNSYGAQSNSADDWRQTDIVARLRLEKHIRGLEEVKWQNARWWRRMNRWMCCVGAVVLVIVIVLAVIGTKGHWA</sequence>
<accession>A0AAN8E9X7</accession>
<reference evidence="3 4" key="1">
    <citation type="submission" date="2022-12" db="EMBL/GenBank/DDBJ databases">
        <title>Genomic features and morphological characterization of a novel Knufia sp. strain isolated from spacecraft assembly facility.</title>
        <authorList>
            <person name="Teixeira M."/>
            <person name="Chander A.M."/>
            <person name="Stajich J.E."/>
            <person name="Venkateswaran K."/>
        </authorList>
    </citation>
    <scope>NUCLEOTIDE SEQUENCE [LARGE SCALE GENOMIC DNA]</scope>
    <source>
        <strain evidence="3 4">FJI-L2-BK-P2</strain>
    </source>
</reference>
<feature type="compositionally biased region" description="Polar residues" evidence="1">
    <location>
        <begin position="241"/>
        <end position="277"/>
    </location>
</feature>
<feature type="region of interest" description="Disordered" evidence="1">
    <location>
        <begin position="129"/>
        <end position="168"/>
    </location>
</feature>
<evidence type="ECO:0000313" key="3">
    <source>
        <dbReference type="EMBL" id="KAK5950109.1"/>
    </source>
</evidence>
<feature type="compositionally biased region" description="Polar residues" evidence="1">
    <location>
        <begin position="133"/>
        <end position="150"/>
    </location>
</feature>
<keyword evidence="2" id="KW-0812">Transmembrane</keyword>
<feature type="transmembrane region" description="Helical" evidence="2">
    <location>
        <begin position="956"/>
        <end position="975"/>
    </location>
</feature>
<feature type="compositionally biased region" description="Polar residues" evidence="1">
    <location>
        <begin position="379"/>
        <end position="388"/>
    </location>
</feature>
<keyword evidence="2" id="KW-0472">Membrane</keyword>
<evidence type="ECO:0000256" key="2">
    <source>
        <dbReference type="SAM" id="Phobius"/>
    </source>
</evidence>
<dbReference type="AlphaFoldDB" id="A0AAN8E9X7"/>
<organism evidence="3 4">
    <name type="scientific">Knufia fluminis</name>
    <dbReference type="NCBI Taxonomy" id="191047"/>
    <lineage>
        <taxon>Eukaryota</taxon>
        <taxon>Fungi</taxon>
        <taxon>Dikarya</taxon>
        <taxon>Ascomycota</taxon>
        <taxon>Pezizomycotina</taxon>
        <taxon>Eurotiomycetes</taxon>
        <taxon>Chaetothyriomycetidae</taxon>
        <taxon>Chaetothyriales</taxon>
        <taxon>Trichomeriaceae</taxon>
        <taxon>Knufia</taxon>
    </lineage>
</organism>
<gene>
    <name evidence="3" type="ORF">OHC33_008824</name>
</gene>
<feature type="region of interest" description="Disordered" evidence="1">
    <location>
        <begin position="782"/>
        <end position="808"/>
    </location>
</feature>
<feature type="compositionally biased region" description="Polar residues" evidence="1">
    <location>
        <begin position="90"/>
        <end position="102"/>
    </location>
</feature>